<accession>A0AAE1QXL9</accession>
<dbReference type="Proteomes" id="UP001291623">
    <property type="component" value="Unassembled WGS sequence"/>
</dbReference>
<name>A0AAE1QXL9_9SOLA</name>
<organism evidence="1 2">
    <name type="scientific">Anisodus tanguticus</name>
    <dbReference type="NCBI Taxonomy" id="243964"/>
    <lineage>
        <taxon>Eukaryota</taxon>
        <taxon>Viridiplantae</taxon>
        <taxon>Streptophyta</taxon>
        <taxon>Embryophyta</taxon>
        <taxon>Tracheophyta</taxon>
        <taxon>Spermatophyta</taxon>
        <taxon>Magnoliopsida</taxon>
        <taxon>eudicotyledons</taxon>
        <taxon>Gunneridae</taxon>
        <taxon>Pentapetalae</taxon>
        <taxon>asterids</taxon>
        <taxon>lamiids</taxon>
        <taxon>Solanales</taxon>
        <taxon>Solanaceae</taxon>
        <taxon>Solanoideae</taxon>
        <taxon>Hyoscyameae</taxon>
        <taxon>Anisodus</taxon>
    </lineage>
</organism>
<protein>
    <recommendedName>
        <fullName evidence="3">F-box protein</fullName>
    </recommendedName>
</protein>
<keyword evidence="2" id="KW-1185">Reference proteome</keyword>
<gene>
    <name evidence="1" type="ORF">RND71_037710</name>
</gene>
<evidence type="ECO:0000313" key="1">
    <source>
        <dbReference type="EMBL" id="KAK4341894.1"/>
    </source>
</evidence>
<proteinExistence type="predicted"/>
<reference evidence="1" key="1">
    <citation type="submission" date="2023-12" db="EMBL/GenBank/DDBJ databases">
        <title>Genome assembly of Anisodus tanguticus.</title>
        <authorList>
            <person name="Wang Y.-J."/>
        </authorList>
    </citation>
    <scope>NUCLEOTIDE SEQUENCE</scope>
    <source>
        <strain evidence="1">KB-2021</strain>
        <tissue evidence="1">Leaf</tissue>
    </source>
</reference>
<sequence length="155" mass="17745">MEKRQKTVECDVGMRTQDIQQEIIMDILSRLPINAFDEEAPDESLALKSDFWRKIDETGSAGWMNGIQIHDDIGELCLAFVDGAFHWLGMKKYCVVSFNILNEMYGEIPLPVIVRSSNRIVEDGILAVGGRICYYDNDDIKFNLWVMKDYGVKES</sequence>
<dbReference type="AlphaFoldDB" id="A0AAE1QXL9"/>
<evidence type="ECO:0008006" key="3">
    <source>
        <dbReference type="Google" id="ProtNLM"/>
    </source>
</evidence>
<comment type="caution">
    <text evidence="1">The sequence shown here is derived from an EMBL/GenBank/DDBJ whole genome shotgun (WGS) entry which is preliminary data.</text>
</comment>
<evidence type="ECO:0000313" key="2">
    <source>
        <dbReference type="Proteomes" id="UP001291623"/>
    </source>
</evidence>
<dbReference type="EMBL" id="JAVYJV010000021">
    <property type="protein sequence ID" value="KAK4341894.1"/>
    <property type="molecule type" value="Genomic_DNA"/>
</dbReference>